<reference evidence="1" key="1">
    <citation type="journal article" date="2014" name="Front. Microbiol.">
        <title>High frequency of phylogenetically diverse reductive dehalogenase-homologous genes in deep subseafloor sedimentary metagenomes.</title>
        <authorList>
            <person name="Kawai M."/>
            <person name="Futagami T."/>
            <person name="Toyoda A."/>
            <person name="Takaki Y."/>
            <person name="Nishi S."/>
            <person name="Hori S."/>
            <person name="Arai W."/>
            <person name="Tsubouchi T."/>
            <person name="Morono Y."/>
            <person name="Uchiyama I."/>
            <person name="Ito T."/>
            <person name="Fujiyama A."/>
            <person name="Inagaki F."/>
            <person name="Takami H."/>
        </authorList>
    </citation>
    <scope>NUCLEOTIDE SEQUENCE</scope>
    <source>
        <strain evidence="1">Expedition CK06-06</strain>
    </source>
</reference>
<proteinExistence type="predicted"/>
<sequence>MLFVSGKLILAAGGSIEKPSNFVIASGGNGR</sequence>
<evidence type="ECO:0000313" key="1">
    <source>
        <dbReference type="EMBL" id="GAG25791.1"/>
    </source>
</evidence>
<accession>X0XLC9</accession>
<organism evidence="1">
    <name type="scientific">marine sediment metagenome</name>
    <dbReference type="NCBI Taxonomy" id="412755"/>
    <lineage>
        <taxon>unclassified sequences</taxon>
        <taxon>metagenomes</taxon>
        <taxon>ecological metagenomes</taxon>
    </lineage>
</organism>
<gene>
    <name evidence="1" type="ORF">S01H1_47981</name>
</gene>
<feature type="non-terminal residue" evidence="1">
    <location>
        <position position="31"/>
    </location>
</feature>
<dbReference type="AlphaFoldDB" id="X0XLC9"/>
<name>X0XLC9_9ZZZZ</name>
<protein>
    <submittedName>
        <fullName evidence="1">Uncharacterized protein</fullName>
    </submittedName>
</protein>
<dbReference type="EMBL" id="BARS01030791">
    <property type="protein sequence ID" value="GAG25791.1"/>
    <property type="molecule type" value="Genomic_DNA"/>
</dbReference>
<comment type="caution">
    <text evidence="1">The sequence shown here is derived from an EMBL/GenBank/DDBJ whole genome shotgun (WGS) entry which is preliminary data.</text>
</comment>